<evidence type="ECO:0000259" key="2">
    <source>
        <dbReference type="Pfam" id="PF01370"/>
    </source>
</evidence>
<dbReference type="InterPro" id="IPR001509">
    <property type="entry name" value="Epimerase_deHydtase"/>
</dbReference>
<comment type="caution">
    <text evidence="3">The sequence shown here is derived from an EMBL/GenBank/DDBJ whole genome shotgun (WGS) entry which is preliminary data.</text>
</comment>
<comment type="similarity">
    <text evidence="1">Belongs to the NAD(P)-dependent epimerase/dehydratase family.</text>
</comment>
<dbReference type="RefSeq" id="WP_006778687.1">
    <property type="nucleotide sequence ID" value="NZ_CP040506.1"/>
</dbReference>
<proteinExistence type="inferred from homology"/>
<dbReference type="InterPro" id="IPR036291">
    <property type="entry name" value="NAD(P)-bd_dom_sf"/>
</dbReference>
<dbReference type="OrthoDB" id="142826at2"/>
<gene>
    <name evidence="3" type="ORF">HMPREF9473_00701</name>
</gene>
<dbReference type="Gene3D" id="3.40.50.720">
    <property type="entry name" value="NAD(P)-binding Rossmann-like Domain"/>
    <property type="match status" value="1"/>
</dbReference>
<reference evidence="3 4" key="1">
    <citation type="submission" date="2011-08" db="EMBL/GenBank/DDBJ databases">
        <title>The Genome Sequence of Clostridium hathewayi WAL-18680.</title>
        <authorList>
            <consortium name="The Broad Institute Genome Sequencing Platform"/>
            <person name="Earl A."/>
            <person name="Ward D."/>
            <person name="Feldgarden M."/>
            <person name="Gevers D."/>
            <person name="Finegold S.M."/>
            <person name="Summanen P.H."/>
            <person name="Molitoris D.R."/>
            <person name="Song M."/>
            <person name="Daigneault M."/>
            <person name="Allen-Vercoe E."/>
            <person name="Young S.K."/>
            <person name="Zeng Q."/>
            <person name="Gargeya S."/>
            <person name="Fitzgerald M."/>
            <person name="Haas B."/>
            <person name="Abouelleil A."/>
            <person name="Alvarado L."/>
            <person name="Arachchi H.M."/>
            <person name="Berlin A."/>
            <person name="Brown A."/>
            <person name="Chapman S.B."/>
            <person name="Chen Z."/>
            <person name="Dunbar C."/>
            <person name="Freedman E."/>
            <person name="Gearin G."/>
            <person name="Gellesch M."/>
            <person name="Goldberg J."/>
            <person name="Griggs A."/>
            <person name="Gujja S."/>
            <person name="Heiman D."/>
            <person name="Howarth C."/>
            <person name="Larson L."/>
            <person name="Lui A."/>
            <person name="MacDonald P.J.P."/>
            <person name="Montmayeur A."/>
            <person name="Murphy C."/>
            <person name="Neiman D."/>
            <person name="Pearson M."/>
            <person name="Priest M."/>
            <person name="Roberts A."/>
            <person name="Saif S."/>
            <person name="Shea T."/>
            <person name="Shenoy N."/>
            <person name="Sisk P."/>
            <person name="Stolte C."/>
            <person name="Sykes S."/>
            <person name="Wortman J."/>
            <person name="Nusbaum C."/>
            <person name="Birren B."/>
        </authorList>
    </citation>
    <scope>NUCLEOTIDE SEQUENCE [LARGE SCALE GENOMIC DNA]</scope>
    <source>
        <strain evidence="3 4">WAL-18680</strain>
    </source>
</reference>
<dbReference type="Proteomes" id="UP000005384">
    <property type="component" value="Unassembled WGS sequence"/>
</dbReference>
<protein>
    <recommendedName>
        <fullName evidence="2">NAD-dependent epimerase/dehydratase domain-containing protein</fullName>
    </recommendedName>
</protein>
<evidence type="ECO:0000256" key="1">
    <source>
        <dbReference type="ARBA" id="ARBA00007637"/>
    </source>
</evidence>
<evidence type="ECO:0000313" key="3">
    <source>
        <dbReference type="EMBL" id="EHI61339.1"/>
    </source>
</evidence>
<dbReference type="SUPFAM" id="SSF51735">
    <property type="entry name" value="NAD(P)-binding Rossmann-fold domains"/>
    <property type="match status" value="1"/>
</dbReference>
<dbReference type="HOGENOM" id="CLU_007383_1_6_9"/>
<keyword evidence="4" id="KW-1185">Reference proteome</keyword>
<dbReference type="PANTHER" id="PTHR43000">
    <property type="entry name" value="DTDP-D-GLUCOSE 4,6-DEHYDRATASE-RELATED"/>
    <property type="match status" value="1"/>
</dbReference>
<evidence type="ECO:0000313" key="4">
    <source>
        <dbReference type="Proteomes" id="UP000005384"/>
    </source>
</evidence>
<dbReference type="EMBL" id="ADLN01000005">
    <property type="protein sequence ID" value="EHI61339.1"/>
    <property type="molecule type" value="Genomic_DNA"/>
</dbReference>
<feature type="domain" description="NAD-dependent epimerase/dehydratase" evidence="2">
    <location>
        <begin position="3"/>
        <end position="222"/>
    </location>
</feature>
<sequence>MKILVTGANGYLGLGIVKKLLDDGCDVVATGLATDKCDNRAELKICNLFEVENPYNFFGQPDVILHLAWNDGFIHNADSHINNLPLHHAFLKKIFESDVKSIAIMGSMHEVGFYEGSIDENSACNPMSLYGIAKNALRHDAEYLAKLSGKKLQWLRGYYIVGNTSYGCSIFSKIVQAVEKGKKEFPFTMGLNQFDFLDYEEFCAQTAAVVQQNKVNGIINICNGRPEKLADRVERFIADNNFNIKLQYGAFPDRPYDSKAVWGNNKKINEIMRMY</sequence>
<name>G5IB24_9FIRM</name>
<accession>G5IB24</accession>
<organism evidence="3 4">
    <name type="scientific">Hungatella hathewayi WAL-18680</name>
    <dbReference type="NCBI Taxonomy" id="742737"/>
    <lineage>
        <taxon>Bacteria</taxon>
        <taxon>Bacillati</taxon>
        <taxon>Bacillota</taxon>
        <taxon>Clostridia</taxon>
        <taxon>Lachnospirales</taxon>
        <taxon>Lachnospiraceae</taxon>
        <taxon>Hungatella</taxon>
    </lineage>
</organism>
<dbReference type="Pfam" id="PF01370">
    <property type="entry name" value="Epimerase"/>
    <property type="match status" value="1"/>
</dbReference>
<dbReference type="AlphaFoldDB" id="G5IB24"/>
<dbReference type="PATRIC" id="fig|742737.3.peg.699"/>